<evidence type="ECO:0000256" key="4">
    <source>
        <dbReference type="ARBA" id="ARBA00023128"/>
    </source>
</evidence>
<accession>A0A371CLL5</accession>
<evidence type="ECO:0000313" key="9">
    <source>
        <dbReference type="Proteomes" id="UP000256964"/>
    </source>
</evidence>
<comment type="function">
    <text evidence="1">Involved in the partitioning of the mitochondrial organelle and mitochondrial DNA (mtDNA) inheritance.</text>
</comment>
<dbReference type="PANTHER" id="PTHR13391">
    <property type="entry name" value="MITOCHONDRIAL DISTRIBUTION REGULATOR MISATO"/>
    <property type="match status" value="1"/>
</dbReference>
<dbReference type="GO" id="GO:0007005">
    <property type="term" value="P:mitochondrion organization"/>
    <property type="evidence" value="ECO:0007669"/>
    <property type="project" value="InterPro"/>
</dbReference>
<sequence length="514" mass="57691">MKEILYVQAGSFANFIGTHFWNTQESYFTYGEDEEPAVYHDKSFREGLTSEGEPTYCPRLLVFDRKSNFGALSEGLYGEDDISEVPQWRSGVVEYRQDPIPKSVYQTRLAEGEAEDNEDTQPEGDIRFWSDYNRVYLHPRSLQKLSDLAEWEETDGDWNTSRESFKKHEAEHEILDNDVRLFVEECDQLQGIQLMSDTATFGGFTDAFLTELRDELPKIPSLAFPLLSSASYSLVSADEHAEAMKAINDALCLRGLESLSTINVPIQHPSTWRKEGWLDGLEIDLRVPYQTSALLSTHIESATLPLRLKNGEYDFSSFNDLLNLSGTTRTAHLSGMYPLPASASWTPDAERRIYDLSAVAEARAGSSVATTYSRVHVSRGLRPTEITKHDELFSSKRPAPWSIHGPAYPTPTSFPAFFAPPRDPTLTAAVDKQARHRALSTLTTSSATSKLFAAYARLAQECVDRRAEVVLRMGLEFDEVRELKDELWALCDQYAGDDGGEGEDGGEEVGEDEE</sequence>
<dbReference type="EMBL" id="KZ857521">
    <property type="protein sequence ID" value="RDX41171.1"/>
    <property type="molecule type" value="Genomic_DNA"/>
</dbReference>
<proteinExistence type="inferred from homology"/>
<dbReference type="STRING" id="139420.A0A371CLL5"/>
<dbReference type="Pfam" id="PF10644">
    <property type="entry name" value="Misat_Tub_SegII"/>
    <property type="match status" value="1"/>
</dbReference>
<protein>
    <submittedName>
        <fullName evidence="8">Tubulin nucleotide-binding domain-like protein</fullName>
    </submittedName>
</protein>
<dbReference type="Pfam" id="PF14881">
    <property type="entry name" value="Tubulin_3"/>
    <property type="match status" value="1"/>
</dbReference>
<feature type="compositionally biased region" description="Acidic residues" evidence="5">
    <location>
        <begin position="498"/>
        <end position="514"/>
    </location>
</feature>
<comment type="similarity">
    <text evidence="3">Belongs to the misato family.</text>
</comment>
<evidence type="ECO:0000256" key="5">
    <source>
        <dbReference type="SAM" id="MobiDB-lite"/>
    </source>
</evidence>
<dbReference type="GO" id="GO:0005739">
    <property type="term" value="C:mitochondrion"/>
    <property type="evidence" value="ECO:0007669"/>
    <property type="project" value="UniProtKB-SubCell"/>
</dbReference>
<feature type="domain" description="DML1/Misato tubulin" evidence="7">
    <location>
        <begin position="125"/>
        <end position="308"/>
    </location>
</feature>
<keyword evidence="9" id="KW-1185">Reference proteome</keyword>
<organism evidence="8 9">
    <name type="scientific">Lentinus brumalis</name>
    <dbReference type="NCBI Taxonomy" id="2498619"/>
    <lineage>
        <taxon>Eukaryota</taxon>
        <taxon>Fungi</taxon>
        <taxon>Dikarya</taxon>
        <taxon>Basidiomycota</taxon>
        <taxon>Agaricomycotina</taxon>
        <taxon>Agaricomycetes</taxon>
        <taxon>Polyporales</taxon>
        <taxon>Polyporaceae</taxon>
        <taxon>Lentinus</taxon>
    </lineage>
</organism>
<evidence type="ECO:0000259" key="6">
    <source>
        <dbReference type="Pfam" id="PF10644"/>
    </source>
</evidence>
<evidence type="ECO:0000313" key="8">
    <source>
        <dbReference type="EMBL" id="RDX41171.1"/>
    </source>
</evidence>
<feature type="region of interest" description="Disordered" evidence="5">
    <location>
        <begin position="494"/>
        <end position="514"/>
    </location>
</feature>
<dbReference type="SUPFAM" id="SSF52490">
    <property type="entry name" value="Tubulin nucleotide-binding domain-like"/>
    <property type="match status" value="1"/>
</dbReference>
<keyword evidence="4" id="KW-0496">Mitochondrion</keyword>
<dbReference type="Proteomes" id="UP000256964">
    <property type="component" value="Unassembled WGS sequence"/>
</dbReference>
<evidence type="ECO:0000256" key="3">
    <source>
        <dbReference type="ARBA" id="ARBA00008507"/>
    </source>
</evidence>
<evidence type="ECO:0000256" key="1">
    <source>
        <dbReference type="ARBA" id="ARBA00003757"/>
    </source>
</evidence>
<evidence type="ECO:0000259" key="7">
    <source>
        <dbReference type="Pfam" id="PF14881"/>
    </source>
</evidence>
<gene>
    <name evidence="8" type="ORF">OH76DRAFT_1412333</name>
</gene>
<dbReference type="AlphaFoldDB" id="A0A371CLL5"/>
<name>A0A371CLL5_9APHY</name>
<dbReference type="Gene3D" id="3.40.50.1440">
    <property type="entry name" value="Tubulin/FtsZ, GTPase domain"/>
    <property type="match status" value="1"/>
</dbReference>
<dbReference type="InterPro" id="IPR036525">
    <property type="entry name" value="Tubulin/FtsZ_GTPase_sf"/>
</dbReference>
<dbReference type="InterPro" id="IPR019605">
    <property type="entry name" value="Misato_II_tubulin-like"/>
</dbReference>
<comment type="subcellular location">
    <subcellularLocation>
        <location evidence="2">Mitochondrion</location>
    </subcellularLocation>
</comment>
<dbReference type="PANTHER" id="PTHR13391:SF0">
    <property type="entry name" value="PROTEIN MISATO HOMOLOG 1"/>
    <property type="match status" value="1"/>
</dbReference>
<reference evidence="8 9" key="1">
    <citation type="journal article" date="2018" name="Biotechnol. Biofuels">
        <title>Integrative visual omics of the white-rot fungus Polyporus brumalis exposes the biotechnological potential of its oxidative enzymes for delignifying raw plant biomass.</title>
        <authorList>
            <person name="Miyauchi S."/>
            <person name="Rancon A."/>
            <person name="Drula E."/>
            <person name="Hage H."/>
            <person name="Chaduli D."/>
            <person name="Favel A."/>
            <person name="Grisel S."/>
            <person name="Henrissat B."/>
            <person name="Herpoel-Gimbert I."/>
            <person name="Ruiz-Duenas F.J."/>
            <person name="Chevret D."/>
            <person name="Hainaut M."/>
            <person name="Lin J."/>
            <person name="Wang M."/>
            <person name="Pangilinan J."/>
            <person name="Lipzen A."/>
            <person name="Lesage-Meessen L."/>
            <person name="Navarro D."/>
            <person name="Riley R."/>
            <person name="Grigoriev I.V."/>
            <person name="Zhou S."/>
            <person name="Raouche S."/>
            <person name="Rosso M.N."/>
        </authorList>
    </citation>
    <scope>NUCLEOTIDE SEQUENCE [LARGE SCALE GENOMIC DNA]</scope>
    <source>
        <strain evidence="8 9">BRFM 1820</strain>
    </source>
</reference>
<evidence type="ECO:0000256" key="2">
    <source>
        <dbReference type="ARBA" id="ARBA00004173"/>
    </source>
</evidence>
<dbReference type="InterPro" id="IPR049942">
    <property type="entry name" value="DML1/Misato"/>
</dbReference>
<dbReference type="OrthoDB" id="271881at2759"/>
<feature type="domain" description="Misato Segment II tubulin-like" evidence="6">
    <location>
        <begin position="2"/>
        <end position="110"/>
    </location>
</feature>
<dbReference type="InterPro" id="IPR029209">
    <property type="entry name" value="DML1/Misato_tubulin"/>
</dbReference>